<organism evidence="1 2">
    <name type="scientific">Ridgeia piscesae</name>
    <name type="common">Tubeworm</name>
    <dbReference type="NCBI Taxonomy" id="27915"/>
    <lineage>
        <taxon>Eukaryota</taxon>
        <taxon>Metazoa</taxon>
        <taxon>Spiralia</taxon>
        <taxon>Lophotrochozoa</taxon>
        <taxon>Annelida</taxon>
        <taxon>Polychaeta</taxon>
        <taxon>Sedentaria</taxon>
        <taxon>Canalipalpata</taxon>
        <taxon>Sabellida</taxon>
        <taxon>Siboglinidae</taxon>
        <taxon>Ridgeia</taxon>
    </lineage>
</organism>
<dbReference type="InterPro" id="IPR012340">
    <property type="entry name" value="NA-bd_OB-fold"/>
</dbReference>
<dbReference type="Gene3D" id="2.40.50.140">
    <property type="entry name" value="Nucleic acid-binding proteins"/>
    <property type="match status" value="1"/>
</dbReference>
<sequence>MANLMLNHPTYCYYNPVVGMQNTSDESDEATSHPIDRVPSRVGAAAGPEIVDVDTLAQKVVDDNTAFVVGGLVVEKVRNDVPFYYVGCAYCKKRMIVDDHGNLRFERHACVNGNTYFVVRVCFVESATGRSIWLTLFDQCMAGLLDVGAKDFSLMHESMQMYKMNTLVGTRVSLTIEKSQTSNRRRSVDLCTFYNSCSKFVRLRDFHYYYFYVNLLVIDDLMSETDERVTKLFTKKSHHCNTSVIYLVQNLFPKGKESRTISINAQYMVLFKNPRDNKQVVNLAKQMYPGRVKYMQDAFRDATSVPHGYLFVDLKQSTPELLRLRSNILPDSKTYQYAYIPKI</sequence>
<dbReference type="SUPFAM" id="SSF50249">
    <property type="entry name" value="Nucleic acid-binding proteins"/>
    <property type="match status" value="1"/>
</dbReference>
<reference evidence="1" key="1">
    <citation type="journal article" date="2023" name="Mol. Biol. Evol.">
        <title>Third-Generation Sequencing Reveals the Adaptive Role of the Epigenome in Three Deep-Sea Polychaetes.</title>
        <authorList>
            <person name="Perez M."/>
            <person name="Aroh O."/>
            <person name="Sun Y."/>
            <person name="Lan Y."/>
            <person name="Juniper S.K."/>
            <person name="Young C.R."/>
            <person name="Angers B."/>
            <person name="Qian P.Y."/>
        </authorList>
    </citation>
    <scope>NUCLEOTIDE SEQUENCE</scope>
    <source>
        <strain evidence="1">R07B-5</strain>
    </source>
</reference>
<name>A0AAD9J7U8_RIDPI</name>
<evidence type="ECO:0000313" key="2">
    <source>
        <dbReference type="Proteomes" id="UP001209878"/>
    </source>
</evidence>
<dbReference type="EMBL" id="JAODUO010003373">
    <property type="protein sequence ID" value="KAK2147733.1"/>
    <property type="molecule type" value="Genomic_DNA"/>
</dbReference>
<comment type="caution">
    <text evidence="1">The sequence shown here is derived from an EMBL/GenBank/DDBJ whole genome shotgun (WGS) entry which is preliminary data.</text>
</comment>
<dbReference type="Proteomes" id="UP001209878">
    <property type="component" value="Unassembled WGS sequence"/>
</dbReference>
<proteinExistence type="predicted"/>
<protein>
    <submittedName>
        <fullName evidence="1">Uncharacterized protein</fullName>
    </submittedName>
</protein>
<evidence type="ECO:0000313" key="1">
    <source>
        <dbReference type="EMBL" id="KAK2147733.1"/>
    </source>
</evidence>
<gene>
    <name evidence="1" type="ORF">NP493_3391g00004</name>
</gene>
<accession>A0AAD9J7U8</accession>
<dbReference type="AlphaFoldDB" id="A0AAD9J7U8"/>
<keyword evidence="2" id="KW-1185">Reference proteome</keyword>